<comment type="pathway">
    <text evidence="2">Glycolipid biosynthesis; glycosylphosphatidylinositol-anchor biosynthesis.</text>
</comment>
<keyword evidence="4" id="KW-0337">GPI-anchor biosynthesis</keyword>
<dbReference type="InterPro" id="IPR002591">
    <property type="entry name" value="Phosphodiest/P_Trfase"/>
</dbReference>
<evidence type="ECO:0000256" key="5">
    <source>
        <dbReference type="ARBA" id="ARBA00022679"/>
    </source>
</evidence>
<evidence type="ECO:0000313" key="12">
    <source>
        <dbReference type="Proteomes" id="UP001163046"/>
    </source>
</evidence>
<feature type="transmembrane region" description="Helical" evidence="10">
    <location>
        <begin position="436"/>
        <end position="461"/>
    </location>
</feature>
<evidence type="ECO:0000256" key="8">
    <source>
        <dbReference type="ARBA" id="ARBA00022989"/>
    </source>
</evidence>
<keyword evidence="9 10" id="KW-0472">Membrane</keyword>
<dbReference type="InterPro" id="IPR039527">
    <property type="entry name" value="PIGG/GPI7"/>
</dbReference>
<dbReference type="InterPro" id="IPR017850">
    <property type="entry name" value="Alkaline_phosphatase_core_sf"/>
</dbReference>
<evidence type="ECO:0000256" key="3">
    <source>
        <dbReference type="ARBA" id="ARBA00005315"/>
    </source>
</evidence>
<dbReference type="OrthoDB" id="272139at2759"/>
<dbReference type="PANTHER" id="PTHR23072">
    <property type="entry name" value="PHOSPHATIDYLINOSITOL GLYCAN-RELATED"/>
    <property type="match status" value="1"/>
</dbReference>
<dbReference type="SUPFAM" id="SSF53649">
    <property type="entry name" value="Alkaline phosphatase-like"/>
    <property type="match status" value="1"/>
</dbReference>
<dbReference type="Pfam" id="PF01663">
    <property type="entry name" value="Phosphodiest"/>
    <property type="match status" value="1"/>
</dbReference>
<dbReference type="AlphaFoldDB" id="A0A9W9ZID6"/>
<dbReference type="GO" id="GO:0005789">
    <property type="term" value="C:endoplasmic reticulum membrane"/>
    <property type="evidence" value="ECO:0007669"/>
    <property type="project" value="UniProtKB-SubCell"/>
</dbReference>
<gene>
    <name evidence="11" type="ORF">OS493_037820</name>
</gene>
<evidence type="ECO:0000256" key="2">
    <source>
        <dbReference type="ARBA" id="ARBA00004687"/>
    </source>
</evidence>
<protein>
    <recommendedName>
        <fullName evidence="13">GPI ethanolamine phosphate transferase 2</fullName>
    </recommendedName>
</protein>
<dbReference type="GO" id="GO:0051267">
    <property type="term" value="F:CP2 mannose-ethanolamine phosphotransferase activity"/>
    <property type="evidence" value="ECO:0007669"/>
    <property type="project" value="TreeGrafter"/>
</dbReference>
<accession>A0A9W9ZID6</accession>
<name>A0A9W9ZID6_9CNID</name>
<evidence type="ECO:0000256" key="1">
    <source>
        <dbReference type="ARBA" id="ARBA00004477"/>
    </source>
</evidence>
<keyword evidence="7" id="KW-0256">Endoplasmic reticulum</keyword>
<dbReference type="PANTHER" id="PTHR23072:SF0">
    <property type="entry name" value="GPI ETHANOLAMINE PHOSPHATE TRANSFERASE 2"/>
    <property type="match status" value="1"/>
</dbReference>
<organism evidence="11 12">
    <name type="scientific">Desmophyllum pertusum</name>
    <dbReference type="NCBI Taxonomy" id="174260"/>
    <lineage>
        <taxon>Eukaryota</taxon>
        <taxon>Metazoa</taxon>
        <taxon>Cnidaria</taxon>
        <taxon>Anthozoa</taxon>
        <taxon>Hexacorallia</taxon>
        <taxon>Scleractinia</taxon>
        <taxon>Caryophylliina</taxon>
        <taxon>Caryophylliidae</taxon>
        <taxon>Desmophyllum</taxon>
    </lineage>
</organism>
<dbReference type="InterPro" id="IPR037674">
    <property type="entry name" value="PIG-G_N"/>
</dbReference>
<evidence type="ECO:0000256" key="4">
    <source>
        <dbReference type="ARBA" id="ARBA00022502"/>
    </source>
</evidence>
<feature type="transmembrane region" description="Helical" evidence="10">
    <location>
        <begin position="481"/>
        <end position="502"/>
    </location>
</feature>
<evidence type="ECO:0000313" key="11">
    <source>
        <dbReference type="EMBL" id="KAJ7381995.1"/>
    </source>
</evidence>
<evidence type="ECO:0000256" key="6">
    <source>
        <dbReference type="ARBA" id="ARBA00022692"/>
    </source>
</evidence>
<dbReference type="FunFam" id="3.40.720.10:FF:000018">
    <property type="entry name" value="Putative GPI ethanolamine phosphate transferase 2"/>
    <property type="match status" value="1"/>
</dbReference>
<dbReference type="GO" id="GO:0006506">
    <property type="term" value="P:GPI anchor biosynthetic process"/>
    <property type="evidence" value="ECO:0007669"/>
    <property type="project" value="UniProtKB-KW"/>
</dbReference>
<keyword evidence="5" id="KW-0808">Transferase</keyword>
<proteinExistence type="inferred from homology"/>
<evidence type="ECO:0000256" key="7">
    <source>
        <dbReference type="ARBA" id="ARBA00022824"/>
    </source>
</evidence>
<sequence>MLFLRGFFPLKKAIQGRATNENLPPEPSVGETGHPLPPKFGRVVIMLIDALRADFVFSEQSRMPFTQELIRRNRSFSFLAKAHPPTVTMPRIKAITTGGIPGFIDVVFNTDSTSLQEDNLIGQMKSANKKLVFYGDDTWMKLFPGHFARTDGTTSFFVTDYTEVDNNVTRHIGKELRSDDWDVMILHYLGLDHIGHIAGPSSPLVGPKLLEMDQVVSDIYNAILRWDQQREDPSLLVLCGDHGMSDAGSHGGASSAETSTPLVFMSSLFEDGGGEEFSKKQVQQIDLVPTLSLLLGLPIPQNSLGIVLSSLFGFHGPREMLRALQLNTHQLSQVLTANGHSVDNMWEPQHAHKLHSDWLKSAAVNPSTKNLETMAGKVAKQYILALQKMSSHVTASLSNYDLHAMICGIAVLVQTLYWVVCGLLQLSFQNRTENWLTNISVTSVFVVSGAVLLVAVIHLSACSSTVIGGSDILCSAYSAESILYSSIFALQSGLTLASIILLSCQPFHRFFKAQQADFL</sequence>
<evidence type="ECO:0000256" key="9">
    <source>
        <dbReference type="ARBA" id="ARBA00023136"/>
    </source>
</evidence>
<reference evidence="11" key="1">
    <citation type="submission" date="2023-01" db="EMBL/GenBank/DDBJ databases">
        <title>Genome assembly of the deep-sea coral Lophelia pertusa.</title>
        <authorList>
            <person name="Herrera S."/>
            <person name="Cordes E."/>
        </authorList>
    </citation>
    <scope>NUCLEOTIDE SEQUENCE</scope>
    <source>
        <strain evidence="11">USNM1676648</strain>
        <tissue evidence="11">Polyp</tissue>
    </source>
</reference>
<dbReference type="CDD" id="cd16024">
    <property type="entry name" value="GPI_EPT_2"/>
    <property type="match status" value="1"/>
</dbReference>
<keyword evidence="8 10" id="KW-1133">Transmembrane helix</keyword>
<keyword evidence="6 10" id="KW-0812">Transmembrane</keyword>
<dbReference type="Proteomes" id="UP001163046">
    <property type="component" value="Unassembled WGS sequence"/>
</dbReference>
<evidence type="ECO:0000256" key="10">
    <source>
        <dbReference type="SAM" id="Phobius"/>
    </source>
</evidence>
<comment type="caution">
    <text evidence="11">The sequence shown here is derived from an EMBL/GenBank/DDBJ whole genome shotgun (WGS) entry which is preliminary data.</text>
</comment>
<comment type="subcellular location">
    <subcellularLocation>
        <location evidence="1">Endoplasmic reticulum membrane</location>
        <topology evidence="1">Multi-pass membrane protein</topology>
    </subcellularLocation>
</comment>
<dbReference type="Gene3D" id="3.40.720.10">
    <property type="entry name" value="Alkaline Phosphatase, subunit A"/>
    <property type="match status" value="1"/>
</dbReference>
<dbReference type="EMBL" id="MU825950">
    <property type="protein sequence ID" value="KAJ7381995.1"/>
    <property type="molecule type" value="Genomic_DNA"/>
</dbReference>
<feature type="transmembrane region" description="Helical" evidence="10">
    <location>
        <begin position="402"/>
        <end position="424"/>
    </location>
</feature>
<comment type="similarity">
    <text evidence="3">Belongs to the PIGG/PIGN/PIGO family. PIGG subfamily.</text>
</comment>
<evidence type="ECO:0008006" key="13">
    <source>
        <dbReference type="Google" id="ProtNLM"/>
    </source>
</evidence>
<keyword evidence="12" id="KW-1185">Reference proteome</keyword>